<keyword evidence="3 6" id="KW-0812">Transmembrane</keyword>
<dbReference type="PANTHER" id="PTHR10283">
    <property type="entry name" value="SOLUTE CARRIER FAMILY 13 MEMBER"/>
    <property type="match status" value="1"/>
</dbReference>
<keyword evidence="5 6" id="KW-0472">Membrane</keyword>
<evidence type="ECO:0000259" key="7">
    <source>
        <dbReference type="Pfam" id="PF03600"/>
    </source>
</evidence>
<evidence type="ECO:0000313" key="9">
    <source>
        <dbReference type="Proteomes" id="UP001141327"/>
    </source>
</evidence>
<sequence>MPPQEKKPLNRKQWATIGIFLGTIVLWFIVPWIRQYLGNEGIVSIIPLVLIFGLNLVPRSELKSLPWHIVLLVMGGSALGKAVENSKLLLIFTDLMGDFLEESSTWLVLVVFDLFISLVACFVSHTVSALVLLPLVAAVAGDHVVILVLGGALACCGPMPLPVSSFPNVCTISVEGPDGRPYLSTMDFLKMGSLITLVAVLSVPTLYYATALLFL</sequence>
<keyword evidence="9" id="KW-1185">Reference proteome</keyword>
<evidence type="ECO:0000256" key="3">
    <source>
        <dbReference type="ARBA" id="ARBA00022692"/>
    </source>
</evidence>
<dbReference type="EMBL" id="JAPMOS010000025">
    <property type="protein sequence ID" value="KAJ4458768.1"/>
    <property type="molecule type" value="Genomic_DNA"/>
</dbReference>
<proteinExistence type="predicted"/>
<dbReference type="Proteomes" id="UP001141327">
    <property type="component" value="Unassembled WGS sequence"/>
</dbReference>
<protein>
    <submittedName>
        <fullName evidence="8">Divalent Anion:Na+ Symporter</fullName>
    </submittedName>
</protein>
<feature type="transmembrane region" description="Helical" evidence="6">
    <location>
        <begin position="103"/>
        <end position="123"/>
    </location>
</feature>
<evidence type="ECO:0000256" key="6">
    <source>
        <dbReference type="SAM" id="Phobius"/>
    </source>
</evidence>
<feature type="transmembrane region" description="Helical" evidence="6">
    <location>
        <begin position="64"/>
        <end position="83"/>
    </location>
</feature>
<accession>A0ABQ8UIZ8</accession>
<feature type="domain" description="Citrate transporter-like" evidence="7">
    <location>
        <begin position="9"/>
        <end position="142"/>
    </location>
</feature>
<feature type="transmembrane region" description="Helical" evidence="6">
    <location>
        <begin position="36"/>
        <end position="57"/>
    </location>
</feature>
<name>A0ABQ8UIZ8_9EUKA</name>
<dbReference type="Pfam" id="PF03600">
    <property type="entry name" value="CitMHS"/>
    <property type="match status" value="1"/>
</dbReference>
<evidence type="ECO:0000313" key="8">
    <source>
        <dbReference type="EMBL" id="KAJ4458768.1"/>
    </source>
</evidence>
<keyword evidence="4 6" id="KW-1133">Transmembrane helix</keyword>
<feature type="transmembrane region" description="Helical" evidence="6">
    <location>
        <begin position="191"/>
        <end position="214"/>
    </location>
</feature>
<organism evidence="8 9">
    <name type="scientific">Paratrimastix pyriformis</name>
    <dbReference type="NCBI Taxonomy" id="342808"/>
    <lineage>
        <taxon>Eukaryota</taxon>
        <taxon>Metamonada</taxon>
        <taxon>Preaxostyla</taxon>
        <taxon>Paratrimastigidae</taxon>
        <taxon>Paratrimastix</taxon>
    </lineage>
</organism>
<dbReference type="InterPro" id="IPR004680">
    <property type="entry name" value="Cit_transptr-like_dom"/>
</dbReference>
<evidence type="ECO:0000256" key="5">
    <source>
        <dbReference type="ARBA" id="ARBA00023136"/>
    </source>
</evidence>
<keyword evidence="2" id="KW-0813">Transport</keyword>
<gene>
    <name evidence="8" type="ORF">PAPYR_5274</name>
</gene>
<evidence type="ECO:0000256" key="4">
    <source>
        <dbReference type="ARBA" id="ARBA00022989"/>
    </source>
</evidence>
<dbReference type="PANTHER" id="PTHR10283:SF92">
    <property type="entry name" value="LOW-AFFINITY PHOSPHATE TRANSPORTER PHO91"/>
    <property type="match status" value="1"/>
</dbReference>
<evidence type="ECO:0000256" key="1">
    <source>
        <dbReference type="ARBA" id="ARBA00004141"/>
    </source>
</evidence>
<evidence type="ECO:0000256" key="2">
    <source>
        <dbReference type="ARBA" id="ARBA00022448"/>
    </source>
</evidence>
<feature type="transmembrane region" description="Helical" evidence="6">
    <location>
        <begin position="12"/>
        <end position="30"/>
    </location>
</feature>
<feature type="transmembrane region" description="Helical" evidence="6">
    <location>
        <begin position="130"/>
        <end position="154"/>
    </location>
</feature>
<comment type="caution">
    <text evidence="8">The sequence shown here is derived from an EMBL/GenBank/DDBJ whole genome shotgun (WGS) entry which is preliminary data.</text>
</comment>
<comment type="subcellular location">
    <subcellularLocation>
        <location evidence="1">Membrane</location>
        <topology evidence="1">Multi-pass membrane protein</topology>
    </subcellularLocation>
</comment>
<reference evidence="8" key="1">
    <citation type="journal article" date="2022" name="bioRxiv">
        <title>Genomics of Preaxostyla Flagellates Illuminates Evolutionary Transitions and the Path Towards Mitochondrial Loss.</title>
        <authorList>
            <person name="Novak L.V.F."/>
            <person name="Treitli S.C."/>
            <person name="Pyrih J."/>
            <person name="Halakuc P."/>
            <person name="Pipaliya S.V."/>
            <person name="Vacek V."/>
            <person name="Brzon O."/>
            <person name="Soukal P."/>
            <person name="Eme L."/>
            <person name="Dacks J.B."/>
            <person name="Karnkowska A."/>
            <person name="Elias M."/>
            <person name="Hampl V."/>
        </authorList>
    </citation>
    <scope>NUCLEOTIDE SEQUENCE</scope>
    <source>
        <strain evidence="8">RCP-MX</strain>
    </source>
</reference>